<keyword evidence="2" id="KW-1185">Reference proteome</keyword>
<sequence length="289" mass="32098">MPKINLATIRRRQEYESAKRQGTPRLVNSIVASIERKRAPDPIRSIHRVRPQEMESIEPIDDSTDAMNGFPDIPITPIHPSGGTPMRDQIEEDDLSRLNFNGESIIETSMTFTSVHRTPQSARGIDTSVLTRMSQRAVGPTSTHRKLPHITPRRTQLKAKLEDRQAEERQKVTGPLSSVLVKARQQTDTDRLKLAEDVGTGEAAVVTYTVKSMAREYALAVVEVMDADYRLSKVLMANSAIAQLRLQSGTELKIVGGTVLRLPDGPVLFNPTLAWTSRVGLDRVIEESG</sequence>
<evidence type="ECO:0000313" key="2">
    <source>
        <dbReference type="Proteomes" id="UP000717585"/>
    </source>
</evidence>
<dbReference type="Proteomes" id="UP000717585">
    <property type="component" value="Unassembled WGS sequence"/>
</dbReference>
<name>A0A8J6B7N9_9EUKA</name>
<dbReference type="EMBL" id="JAHDYR010000007">
    <property type="protein sequence ID" value="KAG9395974.1"/>
    <property type="molecule type" value="Genomic_DNA"/>
</dbReference>
<protein>
    <submittedName>
        <fullName evidence="1">Uncharacterized protein</fullName>
    </submittedName>
</protein>
<proteinExistence type="predicted"/>
<reference evidence="1" key="1">
    <citation type="submission" date="2021-05" db="EMBL/GenBank/DDBJ databases">
        <title>A free-living protist that lacks canonical eukaryotic 1 DNA replication and segregation systems.</title>
        <authorList>
            <person name="Salas-Leiva D.E."/>
            <person name="Tromer E.C."/>
            <person name="Curtis B.A."/>
            <person name="Jerlstrom-Hultqvist J."/>
            <person name="Kolisko M."/>
            <person name="Yi Z."/>
            <person name="Salas-Leiva J.S."/>
            <person name="Gallot-Lavallee L."/>
            <person name="Kops G.J.P.L."/>
            <person name="Archibald J.M."/>
            <person name="Simpson A.G.B."/>
            <person name="Roger A.J."/>
        </authorList>
    </citation>
    <scope>NUCLEOTIDE SEQUENCE</scope>
    <source>
        <strain evidence="1">BICM</strain>
    </source>
</reference>
<evidence type="ECO:0000313" key="1">
    <source>
        <dbReference type="EMBL" id="KAG9395974.1"/>
    </source>
</evidence>
<gene>
    <name evidence="1" type="ORF">J8273_2323</name>
</gene>
<dbReference type="AlphaFoldDB" id="A0A8J6B7N9"/>
<accession>A0A8J6B7N9</accession>
<organism evidence="1 2">
    <name type="scientific">Carpediemonas membranifera</name>
    <dbReference type="NCBI Taxonomy" id="201153"/>
    <lineage>
        <taxon>Eukaryota</taxon>
        <taxon>Metamonada</taxon>
        <taxon>Carpediemonas-like organisms</taxon>
        <taxon>Carpediemonas</taxon>
    </lineage>
</organism>
<comment type="caution">
    <text evidence="1">The sequence shown here is derived from an EMBL/GenBank/DDBJ whole genome shotgun (WGS) entry which is preliminary data.</text>
</comment>